<dbReference type="SUPFAM" id="SSF51445">
    <property type="entry name" value="(Trans)glycosidases"/>
    <property type="match status" value="1"/>
</dbReference>
<accession>A0A1F6A301</accession>
<keyword evidence="3" id="KW-0326">Glycosidase</keyword>
<evidence type="ECO:0000256" key="3">
    <source>
        <dbReference type="ARBA" id="ARBA00023295"/>
    </source>
</evidence>
<dbReference type="GO" id="GO:0005975">
    <property type="term" value="P:carbohydrate metabolic process"/>
    <property type="evidence" value="ECO:0007669"/>
    <property type="project" value="InterPro"/>
</dbReference>
<dbReference type="AlphaFoldDB" id="A0A1F6A301"/>
<dbReference type="Gene3D" id="3.20.20.80">
    <property type="entry name" value="Glycosidases"/>
    <property type="match status" value="1"/>
</dbReference>
<evidence type="ECO:0000256" key="2">
    <source>
        <dbReference type="ARBA" id="ARBA00022801"/>
    </source>
</evidence>
<gene>
    <name evidence="5" type="ORF">A3D78_04335</name>
</gene>
<dbReference type="EMBL" id="MFJM01000006">
    <property type="protein sequence ID" value="OGG19078.1"/>
    <property type="molecule type" value="Genomic_DNA"/>
</dbReference>
<protein>
    <recommendedName>
        <fullName evidence="7">Beta-glucosidase</fullName>
    </recommendedName>
</protein>
<evidence type="ECO:0008006" key="7">
    <source>
        <dbReference type="Google" id="ProtNLM"/>
    </source>
</evidence>
<sequence length="462" mass="53918">MYQLNNFQFPPKFIFGVADADLQVIGEQNTLKNEKSEPTMWTHYAKTSGKVYQNFTPLDGIDRYHKYKQDIEIMKNMGIRNYRTSVSMSRVLNRDKKPNYEALKWYSNYFKLLKKNGFNIFITLYHWELPQFLSTVGGWKNRQTIDYLVEHAKIVYQHLGEYIDEIFILNEPFQSTFESYHTGCHAPGETNLKGALQAVHNILLAQGLIFKSLKGISKKSKLSTTYNAKNTYAVSSSDNDVKAALFAYGYQTGMFMDPIYLGKYPEYMMEVFGDKMPKIENGDMEIIKIGNGLHTFGLNYYYGKTVQYDAKSDVKFQEVQYPQGIKNGLGWPVSLPPTYSDGLYDHLCALYNRYINYGMKQIYITESGTCWNDSVNKKGEINDEFRIFFLREHFRQVQKAIIAGIPVKGFFVWTLMDNFEWEHGYKSSSTFGIVHIDRKTMKRIPKKSYYWYKNLIKTRILS</sequence>
<keyword evidence="2" id="KW-0378">Hydrolase</keyword>
<dbReference type="InterPro" id="IPR017853">
    <property type="entry name" value="GH"/>
</dbReference>
<evidence type="ECO:0000313" key="5">
    <source>
        <dbReference type="EMBL" id="OGG19078.1"/>
    </source>
</evidence>
<comment type="caution">
    <text evidence="5">The sequence shown here is derived from an EMBL/GenBank/DDBJ whole genome shotgun (WGS) entry which is preliminary data.</text>
</comment>
<dbReference type="GO" id="GO:0008422">
    <property type="term" value="F:beta-glucosidase activity"/>
    <property type="evidence" value="ECO:0007669"/>
    <property type="project" value="TreeGrafter"/>
</dbReference>
<evidence type="ECO:0000256" key="4">
    <source>
        <dbReference type="RuleBase" id="RU003690"/>
    </source>
</evidence>
<dbReference type="PRINTS" id="PR00131">
    <property type="entry name" value="GLHYDRLASE1"/>
</dbReference>
<reference evidence="5 6" key="1">
    <citation type="journal article" date="2016" name="Nat. Commun.">
        <title>Thousands of microbial genomes shed light on interconnected biogeochemical processes in an aquifer system.</title>
        <authorList>
            <person name="Anantharaman K."/>
            <person name="Brown C.T."/>
            <person name="Hug L.A."/>
            <person name="Sharon I."/>
            <person name="Castelle C.J."/>
            <person name="Probst A.J."/>
            <person name="Thomas B.C."/>
            <person name="Singh A."/>
            <person name="Wilkins M.J."/>
            <person name="Karaoz U."/>
            <person name="Brodie E.L."/>
            <person name="Williams K.H."/>
            <person name="Hubbard S.S."/>
            <person name="Banfield J.F."/>
        </authorList>
    </citation>
    <scope>NUCLEOTIDE SEQUENCE [LARGE SCALE GENOMIC DNA]</scope>
</reference>
<dbReference type="Pfam" id="PF00232">
    <property type="entry name" value="Glyco_hydro_1"/>
    <property type="match status" value="1"/>
</dbReference>
<dbReference type="PANTHER" id="PTHR10353">
    <property type="entry name" value="GLYCOSYL HYDROLASE"/>
    <property type="match status" value="1"/>
</dbReference>
<evidence type="ECO:0000256" key="1">
    <source>
        <dbReference type="ARBA" id="ARBA00010838"/>
    </source>
</evidence>
<name>A0A1F6A301_9BACT</name>
<proteinExistence type="inferred from homology"/>
<comment type="similarity">
    <text evidence="1 4">Belongs to the glycosyl hydrolase 1 family.</text>
</comment>
<evidence type="ECO:0000313" key="6">
    <source>
        <dbReference type="Proteomes" id="UP000176253"/>
    </source>
</evidence>
<organism evidence="5 6">
    <name type="scientific">Candidatus Gottesmanbacteria bacterium RIFCSPHIGHO2_02_FULL_39_14</name>
    <dbReference type="NCBI Taxonomy" id="1798383"/>
    <lineage>
        <taxon>Bacteria</taxon>
        <taxon>Candidatus Gottesmaniibacteriota</taxon>
    </lineage>
</organism>
<dbReference type="PANTHER" id="PTHR10353:SF36">
    <property type="entry name" value="LP05116P"/>
    <property type="match status" value="1"/>
</dbReference>
<dbReference type="STRING" id="1798383.A3D78_04335"/>
<dbReference type="Proteomes" id="UP000176253">
    <property type="component" value="Unassembled WGS sequence"/>
</dbReference>
<dbReference type="InterPro" id="IPR001360">
    <property type="entry name" value="Glyco_hydro_1"/>
</dbReference>